<dbReference type="Gene3D" id="2.60.450.10">
    <property type="entry name" value="Lipopolysaccharide (LPS) transport protein A like domain"/>
    <property type="match status" value="1"/>
</dbReference>
<dbReference type="Pfam" id="PF06835">
    <property type="entry name" value="LptC"/>
    <property type="match status" value="1"/>
</dbReference>
<evidence type="ECO:0000313" key="6">
    <source>
        <dbReference type="EMBL" id="MBT0962689.1"/>
    </source>
</evidence>
<keyword evidence="1" id="KW-1003">Cell membrane</keyword>
<proteinExistence type="predicted"/>
<dbReference type="InterPro" id="IPR026265">
    <property type="entry name" value="LptC"/>
</dbReference>
<evidence type="ECO:0000313" key="7">
    <source>
        <dbReference type="Proteomes" id="UP000694660"/>
    </source>
</evidence>
<dbReference type="InterPro" id="IPR010664">
    <property type="entry name" value="LipoPS_assembly_LptC-rel"/>
</dbReference>
<accession>A0A944DQC5</accession>
<evidence type="ECO:0000256" key="4">
    <source>
        <dbReference type="ARBA" id="ARBA00022989"/>
    </source>
</evidence>
<keyword evidence="4" id="KW-1133">Transmembrane helix</keyword>
<comment type="caution">
    <text evidence="6">The sequence shown here is derived from an EMBL/GenBank/DDBJ whole genome shotgun (WGS) entry which is preliminary data.</text>
</comment>
<dbReference type="RefSeq" id="WP_214362639.1">
    <property type="nucleotide sequence ID" value="NZ_JAEKFT010000019.1"/>
</dbReference>
<dbReference type="PANTHER" id="PTHR37481">
    <property type="entry name" value="LIPOPOLYSACCHARIDE EXPORT SYSTEM PROTEIN LPTC"/>
    <property type="match status" value="1"/>
</dbReference>
<dbReference type="GO" id="GO:0017089">
    <property type="term" value="F:glycolipid transfer activity"/>
    <property type="evidence" value="ECO:0007669"/>
    <property type="project" value="TreeGrafter"/>
</dbReference>
<keyword evidence="2" id="KW-0997">Cell inner membrane</keyword>
<gene>
    <name evidence="6" type="primary">lptC</name>
    <name evidence="6" type="ORF">I8J34_16020</name>
</gene>
<sequence>MRLSPQHLYPIIALTVLAGGSLWLDRVSQDPAQPSDPAARRGPDVIVDTMSLTRFDLTGKPQYTIDARQMTHYPALAQSHLDEPVVHYRRDDARLRLTADSGIARDDGERVDLSGQVRAARTLPNKPVATFASQSLVLWPNTEQAKSIDPVVLTQDGAEVHGNGMTANNLFGDITLTGGVVANLPIKRKQP</sequence>
<evidence type="ECO:0000256" key="1">
    <source>
        <dbReference type="ARBA" id="ARBA00022475"/>
    </source>
</evidence>
<dbReference type="AlphaFoldDB" id="A0A944DQC5"/>
<evidence type="ECO:0000256" key="5">
    <source>
        <dbReference type="ARBA" id="ARBA00023136"/>
    </source>
</evidence>
<keyword evidence="5" id="KW-0472">Membrane</keyword>
<dbReference type="NCBIfam" id="TIGR04409">
    <property type="entry name" value="LptC_YrbK"/>
    <property type="match status" value="1"/>
</dbReference>
<evidence type="ECO:0000256" key="3">
    <source>
        <dbReference type="ARBA" id="ARBA00022692"/>
    </source>
</evidence>
<dbReference type="InterPro" id="IPR052363">
    <property type="entry name" value="LPS_export_LptC"/>
</dbReference>
<protein>
    <submittedName>
        <fullName evidence="6">LPS export ABC transporter periplasmic protein LptC</fullName>
    </submittedName>
</protein>
<dbReference type="GO" id="GO:0015221">
    <property type="term" value="F:lipopolysaccharide transmembrane transporter activity"/>
    <property type="evidence" value="ECO:0007669"/>
    <property type="project" value="InterPro"/>
</dbReference>
<keyword evidence="3" id="KW-0812">Transmembrane</keyword>
<dbReference type="GO" id="GO:0005886">
    <property type="term" value="C:plasma membrane"/>
    <property type="evidence" value="ECO:0007669"/>
    <property type="project" value="InterPro"/>
</dbReference>
<name>A0A944DQC5_DENI1</name>
<organism evidence="6 7">
    <name type="scientific">Denitromonas iodatirespirans</name>
    <dbReference type="NCBI Taxonomy" id="2795389"/>
    <lineage>
        <taxon>Bacteria</taxon>
        <taxon>Pseudomonadati</taxon>
        <taxon>Pseudomonadota</taxon>
        <taxon>Betaproteobacteria</taxon>
        <taxon>Rhodocyclales</taxon>
        <taxon>Zoogloeaceae</taxon>
        <taxon>Denitromonas</taxon>
    </lineage>
</organism>
<dbReference type="Proteomes" id="UP000694660">
    <property type="component" value="Unassembled WGS sequence"/>
</dbReference>
<reference evidence="7" key="1">
    <citation type="journal article" date="2022" name="ISME J.">
        <title>Genetic and phylogenetic analysis of dissimilatory iodate-reducing bacteria identifies potential niches across the world's oceans.</title>
        <authorList>
            <person name="Reyes-Umana V."/>
            <person name="Henning Z."/>
            <person name="Lee K."/>
            <person name="Barnum T.P."/>
            <person name="Coates J.D."/>
        </authorList>
    </citation>
    <scope>NUCLEOTIDE SEQUENCE [LARGE SCALE GENOMIC DNA]</scope>
    <source>
        <strain evidence="7">IR12</strain>
    </source>
</reference>
<dbReference type="PANTHER" id="PTHR37481:SF1">
    <property type="entry name" value="LIPOPOLYSACCHARIDE EXPORT SYSTEM PROTEIN LPTC"/>
    <property type="match status" value="1"/>
</dbReference>
<dbReference type="EMBL" id="JAEKFT010000019">
    <property type="protein sequence ID" value="MBT0962689.1"/>
    <property type="molecule type" value="Genomic_DNA"/>
</dbReference>
<dbReference type="GO" id="GO:0030288">
    <property type="term" value="C:outer membrane-bounded periplasmic space"/>
    <property type="evidence" value="ECO:0007669"/>
    <property type="project" value="TreeGrafter"/>
</dbReference>
<evidence type="ECO:0000256" key="2">
    <source>
        <dbReference type="ARBA" id="ARBA00022519"/>
    </source>
</evidence>
<keyword evidence="7" id="KW-1185">Reference proteome</keyword>